<dbReference type="Gene3D" id="3.30.720.120">
    <property type="match status" value="1"/>
</dbReference>
<dbReference type="SUPFAM" id="SSF54593">
    <property type="entry name" value="Glyoxalase/Bleomycin resistance protein/Dihydroxybiphenyl dioxygenase"/>
    <property type="match status" value="1"/>
</dbReference>
<reference evidence="2 3" key="1">
    <citation type="submission" date="2020-07" db="EMBL/GenBank/DDBJ databases">
        <title>Luteimonas sp. SJ-92.</title>
        <authorList>
            <person name="Huang X.-X."/>
            <person name="Xu L."/>
            <person name="Sun J.-Q."/>
        </authorList>
    </citation>
    <scope>NUCLEOTIDE SEQUENCE [LARGE SCALE GENOMIC DNA]</scope>
    <source>
        <strain evidence="2 3">SJ-92</strain>
    </source>
</reference>
<evidence type="ECO:0000313" key="3">
    <source>
        <dbReference type="Proteomes" id="UP000578091"/>
    </source>
</evidence>
<dbReference type="PANTHER" id="PTHR34109:SF1">
    <property type="entry name" value="VOC DOMAIN-CONTAINING PROTEIN"/>
    <property type="match status" value="1"/>
</dbReference>
<keyword evidence="3" id="KW-1185">Reference proteome</keyword>
<dbReference type="PROSITE" id="PS51819">
    <property type="entry name" value="VOC"/>
    <property type="match status" value="1"/>
</dbReference>
<dbReference type="InterPro" id="IPR037523">
    <property type="entry name" value="VOC_core"/>
</dbReference>
<evidence type="ECO:0000313" key="2">
    <source>
        <dbReference type="EMBL" id="NZA27372.1"/>
    </source>
</evidence>
<dbReference type="Gene3D" id="3.30.720.110">
    <property type="match status" value="1"/>
</dbReference>
<dbReference type="Pfam" id="PF00903">
    <property type="entry name" value="Glyoxalase"/>
    <property type="match status" value="1"/>
</dbReference>
<dbReference type="RefSeq" id="WP_180679152.1">
    <property type="nucleotide sequence ID" value="NZ_JACCKA010000074.1"/>
</dbReference>
<dbReference type="PANTHER" id="PTHR34109">
    <property type="entry name" value="BNAUNNG04460D PROTEIN-RELATED"/>
    <property type="match status" value="1"/>
</dbReference>
<proteinExistence type="predicted"/>
<feature type="domain" description="VOC" evidence="1">
    <location>
        <begin position="4"/>
        <end position="131"/>
    </location>
</feature>
<gene>
    <name evidence="2" type="ORF">H0E84_13350</name>
</gene>
<accession>A0A853JF62</accession>
<name>A0A853JF62_9GAMM</name>
<dbReference type="AlphaFoldDB" id="A0A853JF62"/>
<comment type="caution">
    <text evidence="2">The sequence shown here is derived from an EMBL/GenBank/DDBJ whole genome shotgun (WGS) entry which is preliminary data.</text>
</comment>
<evidence type="ECO:0000259" key="1">
    <source>
        <dbReference type="PROSITE" id="PS51819"/>
    </source>
</evidence>
<organism evidence="2 3">
    <name type="scientific">Luteimonas salinisoli</name>
    <dbReference type="NCBI Taxonomy" id="2752307"/>
    <lineage>
        <taxon>Bacteria</taxon>
        <taxon>Pseudomonadati</taxon>
        <taxon>Pseudomonadota</taxon>
        <taxon>Gammaproteobacteria</taxon>
        <taxon>Lysobacterales</taxon>
        <taxon>Lysobacteraceae</taxon>
        <taxon>Luteimonas</taxon>
    </lineage>
</organism>
<dbReference type="Proteomes" id="UP000578091">
    <property type="component" value="Unassembled WGS sequence"/>
</dbReference>
<sequence length="134" mass="14403">MSNKALVPHLVVNDGEQAIAFYEQAFGARLEAKHAADDGKRLMHAHLDLDGQALYLHDEFPEFGGSGASAPSRLGGASCTLHLEVDDADTAWARALAAGAEATMPLDNQFWGARYGQLRDPFGHMWSIGGPLKD</sequence>
<dbReference type="InterPro" id="IPR004360">
    <property type="entry name" value="Glyas_Fos-R_dOase_dom"/>
</dbReference>
<protein>
    <submittedName>
        <fullName evidence="2">VOC family protein</fullName>
    </submittedName>
</protein>
<dbReference type="CDD" id="cd07246">
    <property type="entry name" value="VOC_like"/>
    <property type="match status" value="1"/>
</dbReference>
<dbReference type="InterPro" id="IPR029068">
    <property type="entry name" value="Glyas_Bleomycin-R_OHBP_Dase"/>
</dbReference>
<dbReference type="EMBL" id="JACCKA010000074">
    <property type="protein sequence ID" value="NZA27372.1"/>
    <property type="molecule type" value="Genomic_DNA"/>
</dbReference>